<gene>
    <name evidence="3" type="ORF">RRH01S_06_00140</name>
</gene>
<dbReference type="PANTHER" id="PTHR13847">
    <property type="entry name" value="SARCOSINE DEHYDROGENASE-RELATED"/>
    <property type="match status" value="1"/>
</dbReference>
<dbReference type="SUPFAM" id="SSF51905">
    <property type="entry name" value="FAD/NAD(P)-binding domain"/>
    <property type="match status" value="1"/>
</dbReference>
<evidence type="ECO:0000259" key="2">
    <source>
        <dbReference type="Pfam" id="PF01266"/>
    </source>
</evidence>
<evidence type="ECO:0000256" key="1">
    <source>
        <dbReference type="ARBA" id="ARBA00023002"/>
    </source>
</evidence>
<sequence>MYISPPTPAENLYLKTATPVPATEPLPGDASATVGIVGAGYTGLSTALHLAEKGISTIVLDASEIGWGCSGRNGGQVNSGLKADPVEVEHAFGRERGRRMLKLAYGGPDEVFDLIQRFDIDCAARQSGTIRAAFSQAGGKAAASLVSQCVERDVPVELLNREQVAERTGTTRYHSAWFDPRGGQLNPLGYARGLARVAIAAGARIHTRTPALSVHPEGPGWRIDTPTGKVRVEKLVIATNGYTGDLWPRLKTAIVPVYSSIVATDPLPAELAASIMPTRSVLYETGRVTVYYRIDDQGRLLMGGRGKQAPSDAAGDYAHLVAYAERLWPALKGQPWPHRWYGQVAMTRDHYPILAEPAANAFVALGYNGRGVAMATLIGRLLAERLAGVPEEEIVFPIRRDFQTFAFHRFWKLGVLARVATGRVQDAMEK</sequence>
<accession>A0AA87Q598</accession>
<dbReference type="RefSeq" id="WP_042472257.1">
    <property type="nucleotide sequence ID" value="NZ_BAYX01000006.1"/>
</dbReference>
<evidence type="ECO:0000313" key="4">
    <source>
        <dbReference type="Proteomes" id="UP000026941"/>
    </source>
</evidence>
<dbReference type="AlphaFoldDB" id="A0AA87Q598"/>
<dbReference type="PANTHER" id="PTHR13847:SF281">
    <property type="entry name" value="FAD DEPENDENT OXIDOREDUCTASE DOMAIN-CONTAINING PROTEIN"/>
    <property type="match status" value="1"/>
</dbReference>
<dbReference type="GO" id="GO:0005737">
    <property type="term" value="C:cytoplasm"/>
    <property type="evidence" value="ECO:0007669"/>
    <property type="project" value="TreeGrafter"/>
</dbReference>
<protein>
    <submittedName>
        <fullName evidence="3">Oxidoreductase</fullName>
    </submittedName>
</protein>
<dbReference type="GO" id="GO:0016491">
    <property type="term" value="F:oxidoreductase activity"/>
    <property type="evidence" value="ECO:0007669"/>
    <property type="project" value="UniProtKB-KW"/>
</dbReference>
<dbReference type="EMBL" id="BAYX01000006">
    <property type="protein sequence ID" value="GAJ93395.1"/>
    <property type="molecule type" value="Genomic_DNA"/>
</dbReference>
<dbReference type="Pfam" id="PF01266">
    <property type="entry name" value="DAO"/>
    <property type="match status" value="1"/>
</dbReference>
<dbReference type="InterPro" id="IPR036188">
    <property type="entry name" value="FAD/NAD-bd_sf"/>
</dbReference>
<comment type="caution">
    <text evidence="3">The sequence shown here is derived from an EMBL/GenBank/DDBJ whole genome shotgun (WGS) entry which is preliminary data.</text>
</comment>
<organism evidence="3 4">
    <name type="scientific">Rhizobium rhizogenes NBRC 13257</name>
    <dbReference type="NCBI Taxonomy" id="1220581"/>
    <lineage>
        <taxon>Bacteria</taxon>
        <taxon>Pseudomonadati</taxon>
        <taxon>Pseudomonadota</taxon>
        <taxon>Alphaproteobacteria</taxon>
        <taxon>Hyphomicrobiales</taxon>
        <taxon>Rhizobiaceae</taxon>
        <taxon>Rhizobium/Agrobacterium group</taxon>
        <taxon>Rhizobium</taxon>
    </lineage>
</organism>
<keyword evidence="1" id="KW-0560">Oxidoreductase</keyword>
<dbReference type="Gene3D" id="3.30.9.10">
    <property type="entry name" value="D-Amino Acid Oxidase, subunit A, domain 2"/>
    <property type="match status" value="1"/>
</dbReference>
<feature type="domain" description="FAD dependent oxidoreductase" evidence="2">
    <location>
        <begin position="34"/>
        <end position="385"/>
    </location>
</feature>
<dbReference type="Proteomes" id="UP000026941">
    <property type="component" value="Unassembled WGS sequence"/>
</dbReference>
<dbReference type="InterPro" id="IPR006076">
    <property type="entry name" value="FAD-dep_OxRdtase"/>
</dbReference>
<name>A0AA87Q598_RHIRH</name>
<proteinExistence type="predicted"/>
<dbReference type="Gene3D" id="3.50.50.60">
    <property type="entry name" value="FAD/NAD(P)-binding domain"/>
    <property type="match status" value="1"/>
</dbReference>
<reference evidence="3 4" key="1">
    <citation type="submission" date="2014-05" db="EMBL/GenBank/DDBJ databases">
        <title>Whole genome shotgun sequence of Rhizobium rhizogenes NBRC 13257.</title>
        <authorList>
            <person name="Katano-Makiyama Y."/>
            <person name="Hosoyama A."/>
            <person name="Hashimoto M."/>
            <person name="Hosoyama Y."/>
            <person name="Noguchi M."/>
            <person name="Tsuchikane K."/>
            <person name="Kimura A."/>
            <person name="Ohji S."/>
            <person name="Ichikawa N."/>
            <person name="Yamazoe A."/>
            <person name="Fujita N."/>
        </authorList>
    </citation>
    <scope>NUCLEOTIDE SEQUENCE [LARGE SCALE GENOMIC DNA]</scope>
    <source>
        <strain evidence="3 4">NBRC 13257</strain>
    </source>
</reference>
<evidence type="ECO:0000313" key="3">
    <source>
        <dbReference type="EMBL" id="GAJ93395.1"/>
    </source>
</evidence>